<dbReference type="RefSeq" id="WP_395508267.1">
    <property type="nucleotide sequence ID" value="NZ_JBBDHD010000007.1"/>
</dbReference>
<evidence type="ECO:0000313" key="1">
    <source>
        <dbReference type="EMBL" id="MFH7594330.1"/>
    </source>
</evidence>
<proteinExistence type="predicted"/>
<protein>
    <submittedName>
        <fullName evidence="1">Uncharacterized protein</fullName>
    </submittedName>
</protein>
<name>A0ABW7P820_9ACTN</name>
<dbReference type="EMBL" id="JBBDHD010000007">
    <property type="protein sequence ID" value="MFH7594330.1"/>
    <property type="molecule type" value="Genomic_DNA"/>
</dbReference>
<dbReference type="Proteomes" id="UP001610631">
    <property type="component" value="Unassembled WGS sequence"/>
</dbReference>
<reference evidence="1 2" key="1">
    <citation type="submission" date="2024-03" db="EMBL/GenBank/DDBJ databases">
        <title>Whole genome sequencing of Streptomyces racemochromogenes, to identify antimicrobial biosynthetic gene clusters.</title>
        <authorList>
            <person name="Suryawanshi P."/>
            <person name="Krishnaraj P.U."/>
            <person name="Arun Y.P."/>
            <person name="Suryawanshi M.P."/>
            <person name="Rakshit O."/>
        </authorList>
    </citation>
    <scope>NUCLEOTIDE SEQUENCE [LARGE SCALE GENOMIC DNA]</scope>
    <source>
        <strain evidence="1 2">AUDT626</strain>
    </source>
</reference>
<accession>A0ABW7P820</accession>
<keyword evidence="2" id="KW-1185">Reference proteome</keyword>
<evidence type="ECO:0000313" key="2">
    <source>
        <dbReference type="Proteomes" id="UP001610631"/>
    </source>
</evidence>
<organism evidence="1 2">
    <name type="scientific">Streptomyces racemochromogenes</name>
    <dbReference type="NCBI Taxonomy" id="67353"/>
    <lineage>
        <taxon>Bacteria</taxon>
        <taxon>Bacillati</taxon>
        <taxon>Actinomycetota</taxon>
        <taxon>Actinomycetes</taxon>
        <taxon>Kitasatosporales</taxon>
        <taxon>Streptomycetaceae</taxon>
        <taxon>Streptomyces</taxon>
    </lineage>
</organism>
<comment type="caution">
    <text evidence="1">The sequence shown here is derived from an EMBL/GenBank/DDBJ whole genome shotgun (WGS) entry which is preliminary data.</text>
</comment>
<gene>
    <name evidence="1" type="ORF">WDV06_04390</name>
</gene>
<sequence length="73" mass="7468">MPAAPGPASCRSPQTYTPDGRLVAAFRATGLVELRNGQVTQRIATMSSSVSRGGGSGRAVVEEAAFGDCLDTL</sequence>